<dbReference type="Gene3D" id="3.60.21.10">
    <property type="match status" value="1"/>
</dbReference>
<evidence type="ECO:0000313" key="1">
    <source>
        <dbReference type="Proteomes" id="UP000095280"/>
    </source>
</evidence>
<dbReference type="WBParaSite" id="maker-unitig_38547-snap-gene-0.2-mRNA-1">
    <property type="protein sequence ID" value="maker-unitig_38547-snap-gene-0.2-mRNA-1"/>
    <property type="gene ID" value="maker-unitig_38547-snap-gene-0.2"/>
</dbReference>
<sequence>RASFARLPNLSRELKEESNSSVFDFSVPYSAPVNREAARMVIERARTMTNFTPANLNSWTIRALNRDYTSSDEETPSEADGQLRVKQLPWESEELRGMKARLDEIFYTSLADEKQRAEVDRVHRDGQVLSSRPPLATVLTGPSPSPNYGTNRFDRSASGVQEKFVDGGSAKRVIYYPPSRDVRSEAWTAVRLPGGQRAGLVATCSCSRLQRLCSDWPARFAVYGDMGNNTNGKSIPFLQKEAQSGDFDMVLHRWRFSPTTWTPTMPWLVMSSCVRWSPLRALRAYVPYMTCPGNHESAYNFSNYRRRFSMPGGDGEGSFF</sequence>
<reference evidence="2" key="1">
    <citation type="submission" date="2016-11" db="UniProtKB">
        <authorList>
            <consortium name="WormBaseParasite"/>
        </authorList>
    </citation>
    <scope>IDENTIFICATION</scope>
</reference>
<dbReference type="PANTHER" id="PTHR45867:SF3">
    <property type="entry name" value="ACID PHOSPHATASE TYPE 7"/>
    <property type="match status" value="1"/>
</dbReference>
<dbReference type="InterPro" id="IPR029052">
    <property type="entry name" value="Metallo-depent_PP-like"/>
</dbReference>
<dbReference type="PANTHER" id="PTHR45867">
    <property type="entry name" value="PURPLE ACID PHOSPHATASE"/>
    <property type="match status" value="1"/>
</dbReference>
<dbReference type="AlphaFoldDB" id="A0A1I8FM25"/>
<organism evidence="1 2">
    <name type="scientific">Macrostomum lignano</name>
    <dbReference type="NCBI Taxonomy" id="282301"/>
    <lineage>
        <taxon>Eukaryota</taxon>
        <taxon>Metazoa</taxon>
        <taxon>Spiralia</taxon>
        <taxon>Lophotrochozoa</taxon>
        <taxon>Platyhelminthes</taxon>
        <taxon>Rhabditophora</taxon>
        <taxon>Macrostomorpha</taxon>
        <taxon>Macrostomida</taxon>
        <taxon>Macrostomidae</taxon>
        <taxon>Macrostomum</taxon>
    </lineage>
</organism>
<protein>
    <submittedName>
        <fullName evidence="2">Metallophos domain-containing protein</fullName>
    </submittedName>
</protein>
<keyword evidence="1" id="KW-1185">Reference proteome</keyword>
<evidence type="ECO:0000313" key="2">
    <source>
        <dbReference type="WBParaSite" id="maker-unitig_38547-snap-gene-0.2-mRNA-1"/>
    </source>
</evidence>
<name>A0A1I8FM25_9PLAT</name>
<accession>A0A1I8FM25</accession>
<proteinExistence type="predicted"/>
<dbReference type="Proteomes" id="UP000095280">
    <property type="component" value="Unplaced"/>
</dbReference>
<dbReference type="SUPFAM" id="SSF56300">
    <property type="entry name" value="Metallo-dependent phosphatases"/>
    <property type="match status" value="1"/>
</dbReference>